<dbReference type="InterPro" id="IPR018520">
    <property type="entry name" value="UPP_synth-like_CS"/>
</dbReference>
<dbReference type="AlphaFoldDB" id="A0A1M6GHI1"/>
<comment type="function">
    <text evidence="2">Catalyzes the condensation of isopentenyl diphosphate (IPP) with allylic pyrophosphates generating different type of terpenoids.</text>
</comment>
<feature type="binding site" evidence="2">
    <location>
        <position position="76"/>
    </location>
    <ligand>
        <name>substrate</name>
    </ligand>
</feature>
<dbReference type="PANTHER" id="PTHR10291:SF0">
    <property type="entry name" value="DEHYDRODOLICHYL DIPHOSPHATE SYNTHASE 2"/>
    <property type="match status" value="1"/>
</dbReference>
<feature type="binding site" evidence="2">
    <location>
        <begin position="199"/>
        <end position="201"/>
    </location>
    <ligand>
        <name>substrate</name>
    </ligand>
</feature>
<evidence type="ECO:0000313" key="4">
    <source>
        <dbReference type="Proteomes" id="UP000324781"/>
    </source>
</evidence>
<keyword evidence="2" id="KW-0479">Metal-binding</keyword>
<feature type="binding site" evidence="2">
    <location>
        <position position="38"/>
    </location>
    <ligand>
        <name>substrate</name>
    </ligand>
</feature>
<feature type="binding site" evidence="2">
    <location>
        <begin position="26"/>
        <end position="29"/>
    </location>
    <ligand>
        <name>substrate</name>
    </ligand>
</feature>
<dbReference type="GO" id="GO:0000287">
    <property type="term" value="F:magnesium ion binding"/>
    <property type="evidence" value="ECO:0007669"/>
    <property type="project" value="UniProtKB-UniRule"/>
</dbReference>
<reference evidence="3 4" key="1">
    <citation type="submission" date="2016-11" db="EMBL/GenBank/DDBJ databases">
        <authorList>
            <person name="Varghese N."/>
            <person name="Submissions S."/>
        </authorList>
    </citation>
    <scope>NUCLEOTIDE SEQUENCE [LARGE SCALE GENOMIC DNA]</scope>
    <source>
        <strain evidence="3 4">DSM 19027</strain>
    </source>
</reference>
<comment type="similarity">
    <text evidence="2">Belongs to the UPP synthase family.</text>
</comment>
<dbReference type="Gene3D" id="3.40.1180.10">
    <property type="entry name" value="Decaprenyl diphosphate synthase-like"/>
    <property type="match status" value="1"/>
</dbReference>
<keyword evidence="4" id="KW-1185">Reference proteome</keyword>
<feature type="binding site" evidence="2">
    <location>
        <position position="74"/>
    </location>
    <ligand>
        <name>substrate</name>
    </ligand>
</feature>
<feature type="binding site" evidence="2">
    <location>
        <position position="30"/>
    </location>
    <ligand>
        <name>substrate</name>
    </ligand>
</feature>
<keyword evidence="1 2" id="KW-0808">Transferase</keyword>
<dbReference type="NCBIfam" id="TIGR00055">
    <property type="entry name" value="uppS"/>
    <property type="match status" value="1"/>
</dbReference>
<dbReference type="Proteomes" id="UP000324781">
    <property type="component" value="Unassembled WGS sequence"/>
</dbReference>
<dbReference type="NCBIfam" id="NF011405">
    <property type="entry name" value="PRK14830.1"/>
    <property type="match status" value="1"/>
</dbReference>
<dbReference type="FunFam" id="3.40.1180.10:FF:000001">
    <property type="entry name" value="(2E,6E)-farnesyl-diphosphate-specific ditrans,polycis-undecaprenyl-diphosphate synthase"/>
    <property type="match status" value="1"/>
</dbReference>
<proteinExistence type="inferred from homology"/>
<feature type="active site" evidence="2">
    <location>
        <position position="25"/>
    </location>
</feature>
<feature type="binding site" evidence="2">
    <location>
        <position position="193"/>
    </location>
    <ligand>
        <name>substrate</name>
    </ligand>
</feature>
<gene>
    <name evidence="3" type="ORF">SAMN05444373_102413</name>
</gene>
<feature type="binding site" evidence="2">
    <location>
        <position position="212"/>
    </location>
    <ligand>
        <name>Mg(2+)</name>
        <dbReference type="ChEBI" id="CHEBI:18420"/>
    </ligand>
</feature>
<dbReference type="EC" id="2.5.1.-" evidence="2"/>
<comment type="cofactor">
    <cofactor evidence="2">
        <name>Mg(2+)</name>
        <dbReference type="ChEBI" id="CHEBI:18420"/>
    </cofactor>
    <text evidence="2">Binds 2 magnesium ions per subunit.</text>
</comment>
<dbReference type="OrthoDB" id="4191603at2"/>
<dbReference type="PANTHER" id="PTHR10291">
    <property type="entry name" value="DEHYDRODOLICHYL DIPHOSPHATE SYNTHASE FAMILY MEMBER"/>
    <property type="match status" value="1"/>
</dbReference>
<feature type="binding site" evidence="2">
    <location>
        <position position="42"/>
    </location>
    <ligand>
        <name>substrate</name>
    </ligand>
</feature>
<dbReference type="Pfam" id="PF01255">
    <property type="entry name" value="Prenyltransf"/>
    <property type="match status" value="1"/>
</dbReference>
<organism evidence="3 4">
    <name type="scientific">Thermoclostridium caenicola</name>
    <dbReference type="NCBI Taxonomy" id="659425"/>
    <lineage>
        <taxon>Bacteria</taxon>
        <taxon>Bacillati</taxon>
        <taxon>Bacillota</taxon>
        <taxon>Clostridia</taxon>
        <taxon>Eubacteriales</taxon>
        <taxon>Oscillospiraceae</taxon>
        <taxon>Thermoclostridium</taxon>
    </lineage>
</organism>
<sequence length="245" mass="28103">MRTGKTSKTALNPEGMPRHIAIIMDGNGRWAKKRGLSRSIGHREGSRVLKKIVEECYNLGIRYLTVFAFSCENWSRPKEEVDQLMKLMMEYLKNSENELRGKPVRIRVIGDRSGLPADMVSEIERVERNTAHLEGLDLIIAINYGGRQDILHACKKLAEDYKNGRIAESEITMGALADRLWTAGIPEPDLLIRTSGEIRFSNFLIWQSAYAELYFTDVLWPDFTKKHLHEAIVHYQGRQRRFGGL</sequence>
<name>A0A1M6GHI1_9FIRM</name>
<protein>
    <recommendedName>
        <fullName evidence="2">Isoprenyl transferase</fullName>
        <ecNumber evidence="2">2.5.1.-</ecNumber>
    </recommendedName>
</protein>
<dbReference type="PROSITE" id="PS01066">
    <property type="entry name" value="UPP_SYNTHASE"/>
    <property type="match status" value="1"/>
</dbReference>
<keyword evidence="2" id="KW-0460">Magnesium</keyword>
<dbReference type="GO" id="GO:0008834">
    <property type="term" value="F:ditrans,polycis-undecaprenyl-diphosphate synthase [(2E,6E)-farnesyl-diphosphate specific] activity"/>
    <property type="evidence" value="ECO:0007669"/>
    <property type="project" value="TreeGrafter"/>
</dbReference>
<comment type="subunit">
    <text evidence="2">Homodimer.</text>
</comment>
<feature type="binding site" evidence="2">
    <location>
        <begin position="70"/>
        <end position="72"/>
    </location>
    <ligand>
        <name>substrate</name>
    </ligand>
</feature>
<dbReference type="EMBL" id="FQZP01000024">
    <property type="protein sequence ID" value="SHJ09414.1"/>
    <property type="molecule type" value="Genomic_DNA"/>
</dbReference>
<dbReference type="SUPFAM" id="SSF64005">
    <property type="entry name" value="Undecaprenyl diphosphate synthase"/>
    <property type="match status" value="1"/>
</dbReference>
<feature type="active site" description="Proton acceptor" evidence="2">
    <location>
        <position position="73"/>
    </location>
</feature>
<accession>A0A1M6GHI1</accession>
<evidence type="ECO:0000313" key="3">
    <source>
        <dbReference type="EMBL" id="SHJ09414.1"/>
    </source>
</evidence>
<dbReference type="CDD" id="cd00475">
    <property type="entry name" value="Cis_IPPS"/>
    <property type="match status" value="1"/>
</dbReference>
<feature type="binding site" evidence="2">
    <location>
        <position position="25"/>
    </location>
    <ligand>
        <name>Mg(2+)</name>
        <dbReference type="ChEBI" id="CHEBI:18420"/>
    </ligand>
</feature>
<dbReference type="InterPro" id="IPR001441">
    <property type="entry name" value="UPP_synth-like"/>
</dbReference>
<evidence type="ECO:0000256" key="2">
    <source>
        <dbReference type="HAMAP-Rule" id="MF_01139"/>
    </source>
</evidence>
<dbReference type="InterPro" id="IPR036424">
    <property type="entry name" value="UPP_synth-like_sf"/>
</dbReference>
<dbReference type="GO" id="GO:0005829">
    <property type="term" value="C:cytosol"/>
    <property type="evidence" value="ECO:0007669"/>
    <property type="project" value="TreeGrafter"/>
</dbReference>
<dbReference type="RefSeq" id="WP_149678749.1">
    <property type="nucleotide sequence ID" value="NZ_DAONMB010000002.1"/>
</dbReference>
<dbReference type="HAMAP" id="MF_01139">
    <property type="entry name" value="ISPT"/>
    <property type="match status" value="1"/>
</dbReference>
<evidence type="ECO:0000256" key="1">
    <source>
        <dbReference type="ARBA" id="ARBA00022679"/>
    </source>
</evidence>
<dbReference type="GO" id="GO:0016094">
    <property type="term" value="P:polyprenol biosynthetic process"/>
    <property type="evidence" value="ECO:0007669"/>
    <property type="project" value="TreeGrafter"/>
</dbReference>